<dbReference type="SMART" id="SM00318">
    <property type="entry name" value="SNc"/>
    <property type="match status" value="1"/>
</dbReference>
<keyword evidence="1" id="KW-0540">Nuclease</keyword>
<dbReference type="RefSeq" id="WP_149814233.1">
    <property type="nucleotide sequence ID" value="NZ_VUKA01000032.1"/>
</dbReference>
<dbReference type="CDD" id="cd00175">
    <property type="entry name" value="SNc"/>
    <property type="match status" value="1"/>
</dbReference>
<keyword evidence="7" id="KW-1185">Reference proteome</keyword>
<protein>
    <submittedName>
        <fullName evidence="6">Nuclease</fullName>
    </submittedName>
</protein>
<sequence>MSVLRLLLAPVLFLLLLSFPALAADLRGEVVGISDGDTLTLLTPDKRQLRVRLAEIDAPESRQPWGSRAQQALSALVFRQAVVVTVRETDRYGRSVGTVWVDGRSANAEMVRQGQAWVYRQYLRDRSLLALEEEARQAKRGLWALPEAERVPPWQWRRQGPTSQPAPAPLPLASAAAGSAAFSCGGKRYCREMSSCAEARFHLQQCGLSRLDGDRDGVPCESLCR</sequence>
<dbReference type="GO" id="GO:0003676">
    <property type="term" value="F:nucleic acid binding"/>
    <property type="evidence" value="ECO:0007669"/>
    <property type="project" value="InterPro"/>
</dbReference>
<dbReference type="AlphaFoldDB" id="A0A5B2TBC2"/>
<feature type="domain" description="TNase-like" evidence="5">
    <location>
        <begin position="24"/>
        <end position="145"/>
    </location>
</feature>
<evidence type="ECO:0000313" key="6">
    <source>
        <dbReference type="EMBL" id="KAA2211355.1"/>
    </source>
</evidence>
<feature type="chain" id="PRO_5022731447" evidence="4">
    <location>
        <begin position="24"/>
        <end position="225"/>
    </location>
</feature>
<evidence type="ECO:0000313" key="7">
    <source>
        <dbReference type="Proteomes" id="UP000322110"/>
    </source>
</evidence>
<dbReference type="SUPFAM" id="SSF50199">
    <property type="entry name" value="Staphylococcal nuclease"/>
    <property type="match status" value="1"/>
</dbReference>
<dbReference type="Pfam" id="PF00565">
    <property type="entry name" value="SNase"/>
    <property type="match status" value="1"/>
</dbReference>
<dbReference type="PROSITE" id="PS50830">
    <property type="entry name" value="TNASE_3"/>
    <property type="match status" value="1"/>
</dbReference>
<evidence type="ECO:0000259" key="5">
    <source>
        <dbReference type="PROSITE" id="PS50830"/>
    </source>
</evidence>
<dbReference type="PANTHER" id="PTHR12302">
    <property type="entry name" value="EBNA2 BINDING PROTEIN P100"/>
    <property type="match status" value="1"/>
</dbReference>
<dbReference type="InterPro" id="IPR035437">
    <property type="entry name" value="SNase_OB-fold_sf"/>
</dbReference>
<dbReference type="GO" id="GO:0016787">
    <property type="term" value="F:hydrolase activity"/>
    <property type="evidence" value="ECO:0007669"/>
    <property type="project" value="UniProtKB-KW"/>
</dbReference>
<name>A0A5B2TBC2_9PROT</name>
<dbReference type="Gene3D" id="2.40.50.90">
    <property type="match status" value="1"/>
</dbReference>
<dbReference type="EMBL" id="VUKA01000032">
    <property type="protein sequence ID" value="KAA2211355.1"/>
    <property type="molecule type" value="Genomic_DNA"/>
</dbReference>
<keyword evidence="3" id="KW-0378">Hydrolase</keyword>
<dbReference type="Proteomes" id="UP000322110">
    <property type="component" value="Unassembled WGS sequence"/>
</dbReference>
<evidence type="ECO:0000256" key="1">
    <source>
        <dbReference type="ARBA" id="ARBA00022722"/>
    </source>
</evidence>
<proteinExistence type="predicted"/>
<evidence type="ECO:0000256" key="2">
    <source>
        <dbReference type="ARBA" id="ARBA00022759"/>
    </source>
</evidence>
<dbReference type="PROSITE" id="PS01284">
    <property type="entry name" value="TNASE_2"/>
    <property type="match status" value="1"/>
</dbReference>
<evidence type="ECO:0000256" key="3">
    <source>
        <dbReference type="ARBA" id="ARBA00022801"/>
    </source>
</evidence>
<evidence type="ECO:0000256" key="4">
    <source>
        <dbReference type="SAM" id="SignalP"/>
    </source>
</evidence>
<dbReference type="PANTHER" id="PTHR12302:SF3">
    <property type="entry name" value="SERINE_THREONINE-PROTEIN KINASE 31"/>
    <property type="match status" value="1"/>
</dbReference>
<dbReference type="InterPro" id="IPR002071">
    <property type="entry name" value="Thermonucl_AS"/>
</dbReference>
<dbReference type="Pfam" id="PF05901">
    <property type="entry name" value="Excalibur"/>
    <property type="match status" value="1"/>
</dbReference>
<keyword evidence="2" id="KW-0255">Endonuclease</keyword>
<dbReference type="InterPro" id="IPR008613">
    <property type="entry name" value="Excalibur_Ca-bd_domain"/>
</dbReference>
<reference evidence="6 7" key="1">
    <citation type="journal article" date="2015" name="Int. J. Syst. Evol. Microbiol.">
        <title>Roseomonas oryzae sp. nov., isolated from paddy rhizosphere soil.</title>
        <authorList>
            <person name="Ramaprasad E.V."/>
            <person name="Sasikala Ch."/>
            <person name="Ramana Ch.V."/>
        </authorList>
    </citation>
    <scope>NUCLEOTIDE SEQUENCE [LARGE SCALE GENOMIC DNA]</scope>
    <source>
        <strain evidence="6 7">KCTC 42542</strain>
    </source>
</reference>
<keyword evidence="4" id="KW-0732">Signal</keyword>
<gene>
    <name evidence="6" type="ORF">F0Q34_20440</name>
</gene>
<dbReference type="InterPro" id="IPR016071">
    <property type="entry name" value="Staphylococal_nuclease_OB-fold"/>
</dbReference>
<dbReference type="OrthoDB" id="9805504at2"/>
<organism evidence="6 7">
    <name type="scientific">Teichococcus oryzae</name>
    <dbReference type="NCBI Taxonomy" id="1608942"/>
    <lineage>
        <taxon>Bacteria</taxon>
        <taxon>Pseudomonadati</taxon>
        <taxon>Pseudomonadota</taxon>
        <taxon>Alphaproteobacteria</taxon>
        <taxon>Acetobacterales</taxon>
        <taxon>Roseomonadaceae</taxon>
        <taxon>Roseomonas</taxon>
    </lineage>
</organism>
<feature type="signal peptide" evidence="4">
    <location>
        <begin position="1"/>
        <end position="23"/>
    </location>
</feature>
<comment type="caution">
    <text evidence="6">The sequence shown here is derived from an EMBL/GenBank/DDBJ whole genome shotgun (WGS) entry which is preliminary data.</text>
</comment>
<dbReference type="PROSITE" id="PS01123">
    <property type="entry name" value="TNASE_1"/>
    <property type="match status" value="1"/>
</dbReference>
<accession>A0A5B2TBC2</accession>
<dbReference type="GO" id="GO:0004519">
    <property type="term" value="F:endonuclease activity"/>
    <property type="evidence" value="ECO:0007669"/>
    <property type="project" value="UniProtKB-KW"/>
</dbReference>